<dbReference type="Gene3D" id="3.40.50.11720">
    <property type="entry name" value="3-Deoxy-D-manno-octulosonic-acid transferase, N-terminal domain"/>
    <property type="match status" value="1"/>
</dbReference>
<comment type="caution">
    <text evidence="11">The sequence shown here is derived from an EMBL/GenBank/DDBJ whole genome shotgun (WGS) entry which is preliminary data.</text>
</comment>
<evidence type="ECO:0000313" key="12">
    <source>
        <dbReference type="Proteomes" id="UP000315303"/>
    </source>
</evidence>
<protein>
    <recommendedName>
        <fullName evidence="3 9">3-deoxy-D-manno-octulosonic acid transferase</fullName>
        <shortName evidence="9">Kdo transferase</shortName>
        <ecNumber evidence="2 9">2.4.99.12</ecNumber>
    </recommendedName>
    <alternativeName>
        <fullName evidence="5 9">Lipid IV(A) 3-deoxy-D-manno-octulosonic acid transferase</fullName>
    </alternativeName>
</protein>
<dbReference type="InterPro" id="IPR039901">
    <property type="entry name" value="Kdotransferase"/>
</dbReference>
<dbReference type="UniPathway" id="UPA00958"/>
<feature type="site" description="Transition state stabilizer" evidence="8">
    <location>
        <position position="209"/>
    </location>
</feature>
<keyword evidence="12" id="KW-1185">Reference proteome</keyword>
<feature type="active site" description="Proton acceptor" evidence="7">
    <location>
        <position position="61"/>
    </location>
</feature>
<dbReference type="GO" id="GO:0009245">
    <property type="term" value="P:lipid A biosynthetic process"/>
    <property type="evidence" value="ECO:0007669"/>
    <property type="project" value="TreeGrafter"/>
</dbReference>
<keyword evidence="9" id="KW-0448">Lipopolysaccharide biosynthesis</keyword>
<reference evidence="11 12" key="1">
    <citation type="submission" date="2019-01" db="EMBL/GenBank/DDBJ databases">
        <title>Litorilituus lipolytica sp. nov., isolated from intertidal sand of the Yellow Sea in China.</title>
        <authorList>
            <person name="Liu A."/>
        </authorList>
    </citation>
    <scope>NUCLEOTIDE SEQUENCE [LARGE SCALE GENOMIC DNA]</scope>
    <source>
        <strain evidence="11 12">RZ04</strain>
    </source>
</reference>
<evidence type="ECO:0000256" key="6">
    <source>
        <dbReference type="ARBA" id="ARBA00049183"/>
    </source>
</evidence>
<evidence type="ECO:0000256" key="4">
    <source>
        <dbReference type="ARBA" id="ARBA00022679"/>
    </source>
</evidence>
<keyword evidence="9" id="KW-1003">Cell membrane</keyword>
<dbReference type="InterPro" id="IPR007507">
    <property type="entry name" value="Glycos_transf_N"/>
</dbReference>
<dbReference type="Gene3D" id="3.40.50.2000">
    <property type="entry name" value="Glycogen Phosphorylase B"/>
    <property type="match status" value="1"/>
</dbReference>
<sequence>MFSLLFYRLLFLLLLPVLIIALLIRSRRNPDYRKRLAERLGIIPSHFKTGGIVLHAASVGEVIALTSFIEQLLATYPSLPITVTTFTPTGSAQVQKLFGDRVQHCYLPIDVLPCSYLFLARLKPQLMIFMETELWPNIIAQCQHSQIKLLLINGRLSNNSVANYSKIKALITPAINRFDHILCQSQENMENFIQLGCQEQRALVSGNLKFDISINNELEAKQAELAKSCTFKPNKPRSVWLVASTHPGDEALALSAFKQIKQQDKNTLLILVPRHPERFNDVAHLCLAQNFTLSKRSDNTPVSQQDIWLIDTLGELMAAFGLADVVTMGGSFSDVGGHNPLEPALFKKPVVVGSNMSNFNEVLMQLKDHQGIVQLSEQALSEHLTSTSAELAECVSSLLLDEKRRQKIGENAHLVVLENQGASQLSLDYVQALMAR</sequence>
<dbReference type="RefSeq" id="WP_140603025.1">
    <property type="nucleotide sequence ID" value="NZ_SAWY01000019.1"/>
</dbReference>
<comment type="subcellular location">
    <subcellularLocation>
        <location evidence="9">Cell membrane</location>
    </subcellularLocation>
</comment>
<keyword evidence="9" id="KW-0472">Membrane</keyword>
<dbReference type="PANTHER" id="PTHR42755">
    <property type="entry name" value="3-DEOXY-MANNO-OCTULOSONATE CYTIDYLYLTRANSFERASE"/>
    <property type="match status" value="1"/>
</dbReference>
<dbReference type="GO" id="GO:0009244">
    <property type="term" value="P:lipopolysaccharide core region biosynthetic process"/>
    <property type="evidence" value="ECO:0007669"/>
    <property type="project" value="UniProtKB-UniRule"/>
</dbReference>
<evidence type="ECO:0000259" key="10">
    <source>
        <dbReference type="Pfam" id="PF04413"/>
    </source>
</evidence>
<comment type="pathway">
    <text evidence="1 9">Bacterial outer membrane biogenesis; LPS core biosynthesis.</text>
</comment>
<comment type="similarity">
    <text evidence="9">Belongs to the glycosyltransferase group 1 family.</text>
</comment>
<keyword evidence="4 9" id="KW-0808">Transferase</keyword>
<evidence type="ECO:0000256" key="3">
    <source>
        <dbReference type="ARBA" id="ARBA00019077"/>
    </source>
</evidence>
<dbReference type="Pfam" id="PF04413">
    <property type="entry name" value="Glycos_transf_N"/>
    <property type="match status" value="1"/>
</dbReference>
<dbReference type="GO" id="GO:0043842">
    <property type="term" value="F:Kdo transferase activity"/>
    <property type="evidence" value="ECO:0007669"/>
    <property type="project" value="UniProtKB-EC"/>
</dbReference>
<keyword evidence="9" id="KW-1133">Transmembrane helix</keyword>
<evidence type="ECO:0000313" key="11">
    <source>
        <dbReference type="EMBL" id="TPH15626.1"/>
    </source>
</evidence>
<evidence type="ECO:0000256" key="5">
    <source>
        <dbReference type="ARBA" id="ARBA00031445"/>
    </source>
</evidence>
<name>A0A502KVY8_9GAMM</name>
<feature type="domain" description="3-deoxy-D-manno-octulosonic-acid transferase N-terminal" evidence="10">
    <location>
        <begin position="34"/>
        <end position="212"/>
    </location>
</feature>
<dbReference type="EC" id="2.4.99.12" evidence="2 9"/>
<keyword evidence="9" id="KW-0812">Transmembrane</keyword>
<evidence type="ECO:0000256" key="1">
    <source>
        <dbReference type="ARBA" id="ARBA00004713"/>
    </source>
</evidence>
<proteinExistence type="inferred from homology"/>
<comment type="function">
    <text evidence="9">Involved in lipopolysaccharide (LPS) biosynthesis. Catalyzes the transfer of 3-deoxy-D-manno-octulosonate (Kdo) residue(s) from CMP-Kdo to lipid IV(A), the tetraacyldisaccharide-1,4'-bisphosphate precursor of lipid A.</text>
</comment>
<dbReference type="OrthoDB" id="9789797at2"/>
<comment type="catalytic activity">
    <reaction evidence="6 9">
        <text>lipid IVA (E. coli) + CMP-3-deoxy-beta-D-manno-octulosonate = alpha-Kdo-(2-&gt;6)-lipid IVA (E. coli) + CMP + H(+)</text>
        <dbReference type="Rhea" id="RHEA:28066"/>
        <dbReference type="ChEBI" id="CHEBI:15378"/>
        <dbReference type="ChEBI" id="CHEBI:58603"/>
        <dbReference type="ChEBI" id="CHEBI:60364"/>
        <dbReference type="ChEBI" id="CHEBI:60377"/>
        <dbReference type="ChEBI" id="CHEBI:85987"/>
        <dbReference type="EC" id="2.4.99.12"/>
    </reaction>
</comment>
<feature type="site" description="Transition state stabilizer" evidence="8">
    <location>
        <position position="131"/>
    </location>
</feature>
<dbReference type="PANTHER" id="PTHR42755:SF1">
    <property type="entry name" value="3-DEOXY-D-MANNO-OCTULOSONIC ACID TRANSFERASE, MITOCHONDRIAL-RELATED"/>
    <property type="match status" value="1"/>
</dbReference>
<dbReference type="GO" id="GO:0005886">
    <property type="term" value="C:plasma membrane"/>
    <property type="evidence" value="ECO:0007669"/>
    <property type="project" value="UniProtKB-SubCell"/>
</dbReference>
<gene>
    <name evidence="11" type="ORF">EPA86_08595</name>
</gene>
<dbReference type="FunFam" id="3.40.50.11720:FF:000001">
    <property type="entry name" value="3-deoxy-D-manno-octulosonic acid transferase"/>
    <property type="match status" value="1"/>
</dbReference>
<dbReference type="SUPFAM" id="SSF53756">
    <property type="entry name" value="UDP-Glycosyltransferase/glycogen phosphorylase"/>
    <property type="match status" value="1"/>
</dbReference>
<evidence type="ECO:0000256" key="8">
    <source>
        <dbReference type="PIRSR" id="PIRSR639901-2"/>
    </source>
</evidence>
<evidence type="ECO:0000256" key="7">
    <source>
        <dbReference type="PIRSR" id="PIRSR639901-1"/>
    </source>
</evidence>
<feature type="transmembrane region" description="Helical" evidence="9">
    <location>
        <begin position="6"/>
        <end position="24"/>
    </location>
</feature>
<accession>A0A502KVY8</accession>
<dbReference type="NCBIfam" id="NF004388">
    <property type="entry name" value="PRK05749.1-4"/>
    <property type="match status" value="1"/>
</dbReference>
<dbReference type="AlphaFoldDB" id="A0A502KVY8"/>
<organism evidence="11 12">
    <name type="scientific">Litorilituus lipolyticus</name>
    <dbReference type="NCBI Taxonomy" id="2491017"/>
    <lineage>
        <taxon>Bacteria</taxon>
        <taxon>Pseudomonadati</taxon>
        <taxon>Pseudomonadota</taxon>
        <taxon>Gammaproteobacteria</taxon>
        <taxon>Alteromonadales</taxon>
        <taxon>Colwelliaceae</taxon>
        <taxon>Litorilituus</taxon>
    </lineage>
</organism>
<evidence type="ECO:0000256" key="2">
    <source>
        <dbReference type="ARBA" id="ARBA00012621"/>
    </source>
</evidence>
<dbReference type="Proteomes" id="UP000315303">
    <property type="component" value="Unassembled WGS sequence"/>
</dbReference>
<dbReference type="EMBL" id="SAWY01000019">
    <property type="protein sequence ID" value="TPH15626.1"/>
    <property type="molecule type" value="Genomic_DNA"/>
</dbReference>
<dbReference type="InterPro" id="IPR038107">
    <property type="entry name" value="Glycos_transf_N_sf"/>
</dbReference>
<evidence type="ECO:0000256" key="9">
    <source>
        <dbReference type="RuleBase" id="RU365103"/>
    </source>
</evidence>